<dbReference type="InParanoid" id="A0A251VQM3"/>
<reference evidence="1" key="3">
    <citation type="submission" date="2020-06" db="EMBL/GenBank/DDBJ databases">
        <title>Helianthus annuus Genome sequencing and assembly Release 2.</title>
        <authorList>
            <person name="Gouzy J."/>
            <person name="Langlade N."/>
            <person name="Munos S."/>
        </authorList>
    </citation>
    <scope>NUCLEOTIDE SEQUENCE</scope>
    <source>
        <tissue evidence="1">Leaves</tissue>
    </source>
</reference>
<accession>A0A251VQM3</accession>
<proteinExistence type="predicted"/>
<dbReference type="Gramene" id="mRNA:HanXRQr2_Chr01g0035451">
    <property type="protein sequence ID" value="mRNA:HanXRQr2_Chr01g0035451"/>
    <property type="gene ID" value="HanXRQr2_Chr01g0035451"/>
</dbReference>
<reference evidence="1 3" key="1">
    <citation type="journal article" date="2017" name="Nature">
        <title>The sunflower genome provides insights into oil metabolism, flowering and Asterid evolution.</title>
        <authorList>
            <person name="Badouin H."/>
            <person name="Gouzy J."/>
            <person name="Grassa C.J."/>
            <person name="Murat F."/>
            <person name="Staton S.E."/>
            <person name="Cottret L."/>
            <person name="Lelandais-Briere C."/>
            <person name="Owens G.L."/>
            <person name="Carrere S."/>
            <person name="Mayjonade B."/>
            <person name="Legrand L."/>
            <person name="Gill N."/>
            <person name="Kane N.C."/>
            <person name="Bowers J.E."/>
            <person name="Hubner S."/>
            <person name="Bellec A."/>
            <person name="Berard A."/>
            <person name="Berges H."/>
            <person name="Blanchet N."/>
            <person name="Boniface M.C."/>
            <person name="Brunel D."/>
            <person name="Catrice O."/>
            <person name="Chaidir N."/>
            <person name="Claudel C."/>
            <person name="Donnadieu C."/>
            <person name="Faraut T."/>
            <person name="Fievet G."/>
            <person name="Helmstetter N."/>
            <person name="King M."/>
            <person name="Knapp S.J."/>
            <person name="Lai Z."/>
            <person name="Le Paslier M.C."/>
            <person name="Lippi Y."/>
            <person name="Lorenzon L."/>
            <person name="Mandel J.R."/>
            <person name="Marage G."/>
            <person name="Marchand G."/>
            <person name="Marquand E."/>
            <person name="Bret-Mestries E."/>
            <person name="Morien E."/>
            <person name="Nambeesan S."/>
            <person name="Nguyen T."/>
            <person name="Pegot-Espagnet P."/>
            <person name="Pouilly N."/>
            <person name="Raftis F."/>
            <person name="Sallet E."/>
            <person name="Schiex T."/>
            <person name="Thomas J."/>
            <person name="Vandecasteele C."/>
            <person name="Vares D."/>
            <person name="Vear F."/>
            <person name="Vautrin S."/>
            <person name="Crespi M."/>
            <person name="Mangin B."/>
            <person name="Burke J.M."/>
            <person name="Salse J."/>
            <person name="Munos S."/>
            <person name="Vincourt P."/>
            <person name="Rieseberg L.H."/>
            <person name="Langlade N.B."/>
        </authorList>
    </citation>
    <scope>NUCLEOTIDE SEQUENCE [LARGE SCALE GENOMIC DNA]</scope>
    <source>
        <strain evidence="3">cv. SF193</strain>
        <tissue evidence="1">Leaves</tissue>
    </source>
</reference>
<reference evidence="2" key="2">
    <citation type="submission" date="2017-02" db="EMBL/GenBank/DDBJ databases">
        <title>Sunflower complete genome.</title>
        <authorList>
            <person name="Langlade N."/>
            <person name="Munos S."/>
        </authorList>
    </citation>
    <scope>NUCLEOTIDE SEQUENCE [LARGE SCALE GENOMIC DNA]</scope>
    <source>
        <tissue evidence="2">Leaves</tissue>
    </source>
</reference>
<protein>
    <submittedName>
        <fullName evidence="2">Uncharacterized protein</fullName>
    </submittedName>
</protein>
<evidence type="ECO:0000313" key="3">
    <source>
        <dbReference type="Proteomes" id="UP000215914"/>
    </source>
</evidence>
<dbReference type="Proteomes" id="UP000215914">
    <property type="component" value="Chromosome 1"/>
</dbReference>
<dbReference type="EMBL" id="CM007890">
    <property type="protein sequence ID" value="OTG37887.1"/>
    <property type="molecule type" value="Genomic_DNA"/>
</dbReference>
<sequence length="75" mass="8981">MMMAYFVFPFPRLRIQLLSLTMLRCLFISFVENAGECMVLDNEASYDELIFKRMKLLISWSLVVLLFEYRLFSIL</sequence>
<keyword evidence="3" id="KW-1185">Reference proteome</keyword>
<evidence type="ECO:0000313" key="2">
    <source>
        <dbReference type="EMBL" id="OTG37887.1"/>
    </source>
</evidence>
<name>A0A251VQM3_HELAN</name>
<dbReference type="AlphaFoldDB" id="A0A251VQM3"/>
<evidence type="ECO:0000313" key="1">
    <source>
        <dbReference type="EMBL" id="KAF5823174.1"/>
    </source>
</evidence>
<organism evidence="2 3">
    <name type="scientific">Helianthus annuus</name>
    <name type="common">Common sunflower</name>
    <dbReference type="NCBI Taxonomy" id="4232"/>
    <lineage>
        <taxon>Eukaryota</taxon>
        <taxon>Viridiplantae</taxon>
        <taxon>Streptophyta</taxon>
        <taxon>Embryophyta</taxon>
        <taxon>Tracheophyta</taxon>
        <taxon>Spermatophyta</taxon>
        <taxon>Magnoliopsida</taxon>
        <taxon>eudicotyledons</taxon>
        <taxon>Gunneridae</taxon>
        <taxon>Pentapetalae</taxon>
        <taxon>asterids</taxon>
        <taxon>campanulids</taxon>
        <taxon>Asterales</taxon>
        <taxon>Asteraceae</taxon>
        <taxon>Asteroideae</taxon>
        <taxon>Heliantheae alliance</taxon>
        <taxon>Heliantheae</taxon>
        <taxon>Helianthus</taxon>
    </lineage>
</organism>
<gene>
    <name evidence="2" type="ORF">HannXRQ_Chr01g0023761</name>
    <name evidence="1" type="ORF">HanXRQr2_Chr01g0035451</name>
</gene>
<dbReference type="EMBL" id="MNCJ02000316">
    <property type="protein sequence ID" value="KAF5823174.1"/>
    <property type="molecule type" value="Genomic_DNA"/>
</dbReference>